<organism evidence="3 4">
    <name type="scientific">Candidatus Segetimicrobium genomatis</name>
    <dbReference type="NCBI Taxonomy" id="2569760"/>
    <lineage>
        <taxon>Bacteria</taxon>
        <taxon>Bacillati</taxon>
        <taxon>Candidatus Sysuimicrobiota</taxon>
        <taxon>Candidatus Sysuimicrobiia</taxon>
        <taxon>Candidatus Sysuimicrobiales</taxon>
        <taxon>Candidatus Segetimicrobiaceae</taxon>
        <taxon>Candidatus Segetimicrobium</taxon>
    </lineage>
</organism>
<dbReference type="Gene3D" id="1.10.12.10">
    <property type="entry name" value="Lyase 2-enoyl-coa Hydratase, Chain A, domain 2"/>
    <property type="match status" value="1"/>
</dbReference>
<proteinExistence type="inferred from homology"/>
<comment type="similarity">
    <text evidence="1 2">Belongs to the enoyl-CoA hydratase/isomerase family.</text>
</comment>
<dbReference type="Gene3D" id="3.90.226.10">
    <property type="entry name" value="2-enoyl-CoA Hydratase, Chain A, domain 1"/>
    <property type="match status" value="1"/>
</dbReference>
<dbReference type="Pfam" id="PF00378">
    <property type="entry name" value="ECH_1"/>
    <property type="match status" value="1"/>
</dbReference>
<evidence type="ECO:0000256" key="1">
    <source>
        <dbReference type="ARBA" id="ARBA00005254"/>
    </source>
</evidence>
<dbReference type="EMBL" id="VBAM01000441">
    <property type="protein sequence ID" value="TMJ07907.1"/>
    <property type="molecule type" value="Genomic_DNA"/>
</dbReference>
<dbReference type="AlphaFoldDB" id="A0A537LJQ0"/>
<dbReference type="InterPro" id="IPR001753">
    <property type="entry name" value="Enoyl-CoA_hydra/iso"/>
</dbReference>
<evidence type="ECO:0000313" key="4">
    <source>
        <dbReference type="Proteomes" id="UP000320393"/>
    </source>
</evidence>
<reference evidence="3 4" key="1">
    <citation type="journal article" date="2019" name="Nat. Microbiol.">
        <title>Mediterranean grassland soil C-N compound turnover is dependent on rainfall and depth, and is mediated by genomically divergent microorganisms.</title>
        <authorList>
            <person name="Diamond S."/>
            <person name="Andeer P.F."/>
            <person name="Li Z."/>
            <person name="Crits-Christoph A."/>
            <person name="Burstein D."/>
            <person name="Anantharaman K."/>
            <person name="Lane K.R."/>
            <person name="Thomas B.C."/>
            <person name="Pan C."/>
            <person name="Northen T.R."/>
            <person name="Banfield J.F."/>
        </authorList>
    </citation>
    <scope>NUCLEOTIDE SEQUENCE [LARGE SCALE GENOMIC DNA]</scope>
    <source>
        <strain evidence="3">NP_5</strain>
    </source>
</reference>
<dbReference type="CDD" id="cd06558">
    <property type="entry name" value="crotonase-like"/>
    <property type="match status" value="1"/>
</dbReference>
<dbReference type="PANTHER" id="PTHR43802:SF1">
    <property type="entry name" value="IP11341P-RELATED"/>
    <property type="match status" value="1"/>
</dbReference>
<dbReference type="Proteomes" id="UP000320393">
    <property type="component" value="Unassembled WGS sequence"/>
</dbReference>
<dbReference type="InterPro" id="IPR014748">
    <property type="entry name" value="Enoyl-CoA_hydra_C"/>
</dbReference>
<gene>
    <name evidence="3" type="ORF">E6H02_10785</name>
</gene>
<dbReference type="InterPro" id="IPR018376">
    <property type="entry name" value="Enoyl-CoA_hyd/isom_CS"/>
</dbReference>
<evidence type="ECO:0000256" key="2">
    <source>
        <dbReference type="RuleBase" id="RU003707"/>
    </source>
</evidence>
<name>A0A537LJQ0_9BACT</name>
<protein>
    <submittedName>
        <fullName evidence="3">2-(1,2-epoxy-1,2-dihydrophenyl)acetyl-CoA isomerase</fullName>
    </submittedName>
</protein>
<evidence type="ECO:0000313" key="3">
    <source>
        <dbReference type="EMBL" id="TMJ07907.1"/>
    </source>
</evidence>
<comment type="caution">
    <text evidence="3">The sequence shown here is derived from an EMBL/GenBank/DDBJ whole genome shotgun (WGS) entry which is preliminary data.</text>
</comment>
<dbReference type="PANTHER" id="PTHR43802">
    <property type="entry name" value="ENOYL-COA HYDRATASE"/>
    <property type="match status" value="1"/>
</dbReference>
<keyword evidence="3" id="KW-0413">Isomerase</keyword>
<sequence length="258" mass="27671">MYETLLTETRDGVRVITLNRPEVLNAVNAQMGQDLLHALREAERDAGVRCVLLAASGRGFCAGADLREQAPGQTSLGDLLRTRYNGIVQRLRTMEKPVVAAINGVAAGAGCNLALAADLRIASERASFIEVFTRVGLIPDSGGTWLLPRLVGLGRALELMFFADPVDAATAERLGLVNRVVPHDDLGPRAIEWAVRLAGGPTRAYGLIKRGVNQALATGFSEALEYEASLQEIAGRTEDHREGVAAFLAKRAPVYTGR</sequence>
<dbReference type="SUPFAM" id="SSF52096">
    <property type="entry name" value="ClpP/crotonase"/>
    <property type="match status" value="1"/>
</dbReference>
<accession>A0A537LJQ0</accession>
<dbReference type="PROSITE" id="PS00166">
    <property type="entry name" value="ENOYL_COA_HYDRATASE"/>
    <property type="match status" value="1"/>
</dbReference>
<dbReference type="InterPro" id="IPR029045">
    <property type="entry name" value="ClpP/crotonase-like_dom_sf"/>
</dbReference>
<dbReference type="GO" id="GO:0016853">
    <property type="term" value="F:isomerase activity"/>
    <property type="evidence" value="ECO:0007669"/>
    <property type="project" value="UniProtKB-KW"/>
</dbReference>